<evidence type="ECO:0000256" key="1">
    <source>
        <dbReference type="SAM" id="MobiDB-lite"/>
    </source>
</evidence>
<dbReference type="Proteomes" id="UP000235392">
    <property type="component" value="Unassembled WGS sequence"/>
</dbReference>
<comment type="caution">
    <text evidence="3">The sequence shown here is derived from an EMBL/GenBank/DDBJ whole genome shotgun (WGS) entry which is preliminary data.</text>
</comment>
<sequence length="918" mass="102310">MILLLLKSLRWLADENGHMTMPTTNESITRLVVQHGKSMIEDLLSNSKAALNSASPNLQMMSLALLSCPMDTHYGQARYAYAPQETYAKYQLLDYASIHWFDSLLAAFTPKWTQQISAQEYCPELGRFLHWLVHSLEAIHQRLTTARTNPSMRIRKRTDPGDIDHSGPSSCNNNETNATPNNLSTRSEHQIPENQISSPTNLHYNLISLLASCSALGEVPSDLGKNNLAPILLKSLERINSLVSHRAEECEPRIRMYQSVQRGFDLLGSLICNSALEPPGFLNSAKSDNLLYLPTGDLRNIFQCSSCDRCHLDPPKVQPSESKFLHRCILTSAIMLCHNLDLLSYLNQKNDKLDQKGKSIQLAQSGARLAFIRFLTRVLNHTEIADIKSIEESLIVCTSEVNQKIAFILERGNRKARIVAGRMLAGVFSSLLHVLLVWPTGQLSDFQLEPFLNQLASLAKGGSLKFQETLTITIVHCFELTRIMDAELLDQGRIELNNSPGYQICPMLIRQMCRRGSYFLGVIRSELAFFSRWIGVSIYSSLDRYLSSLSQFMLIDLKFDTYASTLFADLHEVSTETFFNSTSRYTLPLLVLKSQSTPIEAIAKAKEETVLKLLVGGANPDQMAIQISKLMDISAGSINYRLIVKVGSECDQSQGPERVKAALRKALQLKKSLADWKEIPSDKEIREELTNNILPILSYMNGSLQDLRGKITMSEKIQVMHGLGNLIYLVDSGVSSYSPLIMASLQASLVILVLRSATLQTWDIFVSVTPLNNLMPFIAQISAAIVTVWPQLTVDQKHVSISILKHILQYGEKLGHYAFDIADLSGLSFSHVPPPGFLPVCTGESEIVIRQSLKEFSIPLKKNHQKMKMLMAGDTFHPLVGDVVKALIGVKARCNDTSDEIKSIAFECLGTVGAVDPK</sequence>
<dbReference type="GO" id="GO:0004674">
    <property type="term" value="F:protein serine/threonine kinase activity"/>
    <property type="evidence" value="ECO:0007669"/>
    <property type="project" value="InterPro"/>
</dbReference>
<evidence type="ECO:0000259" key="2">
    <source>
        <dbReference type="SMART" id="SM00802"/>
    </source>
</evidence>
<evidence type="ECO:0000313" key="4">
    <source>
        <dbReference type="Proteomes" id="UP000235392"/>
    </source>
</evidence>
<dbReference type="Pfam" id="PF08064">
    <property type="entry name" value="UME"/>
    <property type="match status" value="1"/>
</dbReference>
<reference evidence="3 4" key="1">
    <citation type="submission" date="2017-11" db="EMBL/GenBank/DDBJ databases">
        <title>De novo assembly and phasing of dikaryotic genomes from two isolates of Puccinia coronata f. sp. avenae, the causal agent of oat crown rust.</title>
        <authorList>
            <person name="Miller M.E."/>
            <person name="Zhang Y."/>
            <person name="Omidvar V."/>
            <person name="Sperschneider J."/>
            <person name="Schwessinger B."/>
            <person name="Raley C."/>
            <person name="Palmer J.M."/>
            <person name="Garnica D."/>
            <person name="Upadhyaya N."/>
            <person name="Rathjen J."/>
            <person name="Taylor J.M."/>
            <person name="Park R.F."/>
            <person name="Dodds P.N."/>
            <person name="Hirsch C.D."/>
            <person name="Kianian S.F."/>
            <person name="Figueroa M."/>
        </authorList>
    </citation>
    <scope>NUCLEOTIDE SEQUENCE [LARGE SCALE GENOMIC DNA]</scope>
    <source>
        <strain evidence="3">12SD80</strain>
    </source>
</reference>
<proteinExistence type="predicted"/>
<gene>
    <name evidence="3" type="ORF">PCASD_22317</name>
</gene>
<dbReference type="InterPro" id="IPR012993">
    <property type="entry name" value="UME"/>
</dbReference>
<dbReference type="SMART" id="SM00802">
    <property type="entry name" value="UME"/>
    <property type="match status" value="1"/>
</dbReference>
<feature type="region of interest" description="Disordered" evidence="1">
    <location>
        <begin position="147"/>
        <end position="192"/>
    </location>
</feature>
<feature type="domain" description="UME" evidence="2">
    <location>
        <begin position="685"/>
        <end position="791"/>
    </location>
</feature>
<dbReference type="AlphaFoldDB" id="A0A2N5TW24"/>
<name>A0A2N5TW24_9BASI</name>
<protein>
    <recommendedName>
        <fullName evidence="2">UME domain-containing protein</fullName>
    </recommendedName>
</protein>
<feature type="compositionally biased region" description="Low complexity" evidence="1">
    <location>
        <begin position="172"/>
        <end position="182"/>
    </location>
</feature>
<dbReference type="EMBL" id="PGCI01000322">
    <property type="protein sequence ID" value="PLW29692.1"/>
    <property type="molecule type" value="Genomic_DNA"/>
</dbReference>
<evidence type="ECO:0000313" key="3">
    <source>
        <dbReference type="EMBL" id="PLW29692.1"/>
    </source>
</evidence>
<accession>A0A2N5TW24</accession>
<organism evidence="3 4">
    <name type="scientific">Puccinia coronata f. sp. avenae</name>
    <dbReference type="NCBI Taxonomy" id="200324"/>
    <lineage>
        <taxon>Eukaryota</taxon>
        <taxon>Fungi</taxon>
        <taxon>Dikarya</taxon>
        <taxon>Basidiomycota</taxon>
        <taxon>Pucciniomycotina</taxon>
        <taxon>Pucciniomycetes</taxon>
        <taxon>Pucciniales</taxon>
        <taxon>Pucciniaceae</taxon>
        <taxon>Puccinia</taxon>
    </lineage>
</organism>